<feature type="non-terminal residue" evidence="1">
    <location>
        <position position="1"/>
    </location>
</feature>
<sequence length="61" mass="6702">RRAVALLQCGSRALFIVMGRPVIVVGDQSLYSVVVRPPYGVKSKRIFLSADDTFIVVIQPV</sequence>
<evidence type="ECO:0000313" key="1">
    <source>
        <dbReference type="EMBL" id="EGH35007.1"/>
    </source>
</evidence>
<comment type="caution">
    <text evidence="1">The sequence shown here is derived from an EMBL/GenBank/DDBJ whole genome shotgun (WGS) entry which is preliminary data.</text>
</comment>
<dbReference type="EMBL" id="AEAH01003139">
    <property type="protein sequence ID" value="EGH35007.1"/>
    <property type="molecule type" value="Genomic_DNA"/>
</dbReference>
<reference evidence="1 2" key="1">
    <citation type="journal article" date="2011" name="PLoS Pathog.">
        <title>Dynamic evolution of pathogenicity revealed by sequencing and comparative genomics of 19 Pseudomonas syringae isolates.</title>
        <authorList>
            <person name="Baltrus D.A."/>
            <person name="Nishimura M.T."/>
            <person name="Romanchuk A."/>
            <person name="Chang J.H."/>
            <person name="Mukhtar M.S."/>
            <person name="Cherkis K."/>
            <person name="Roach J."/>
            <person name="Grant S.R."/>
            <person name="Jones C.D."/>
            <person name="Dangl J.L."/>
        </authorList>
    </citation>
    <scope>NUCLEOTIDE SEQUENCE [LARGE SCALE GENOMIC DNA]</scope>
    <source>
        <strain evidence="2">M301072PT</strain>
    </source>
</reference>
<organism evidence="1 2">
    <name type="scientific">Pseudomonas syringae pv. japonica str. M301072</name>
    <dbReference type="NCBI Taxonomy" id="629262"/>
    <lineage>
        <taxon>Bacteria</taxon>
        <taxon>Pseudomonadati</taxon>
        <taxon>Pseudomonadota</taxon>
        <taxon>Gammaproteobacteria</taxon>
        <taxon>Pseudomonadales</taxon>
        <taxon>Pseudomonadaceae</taxon>
        <taxon>Pseudomonas</taxon>
        <taxon>Pseudomonas syringae</taxon>
    </lineage>
</organism>
<gene>
    <name evidence="1" type="ORF">PSYJA_40897</name>
</gene>
<dbReference type="AlphaFoldDB" id="F3FXR5"/>
<evidence type="ECO:0000313" key="2">
    <source>
        <dbReference type="Proteomes" id="UP000004471"/>
    </source>
</evidence>
<dbReference type="Proteomes" id="UP000004471">
    <property type="component" value="Unassembled WGS sequence"/>
</dbReference>
<feature type="non-terminal residue" evidence="1">
    <location>
        <position position="61"/>
    </location>
</feature>
<protein>
    <submittedName>
        <fullName evidence="1">Uncharacterized protein</fullName>
    </submittedName>
</protein>
<proteinExistence type="predicted"/>
<name>F3FXR5_PSESX</name>
<accession>F3FXR5</accession>